<name>A0A1Y2AQE3_9FUNG</name>
<evidence type="ECO:0000313" key="3">
    <source>
        <dbReference type="EMBL" id="ORY24799.1"/>
    </source>
</evidence>
<dbReference type="InterPro" id="IPR024752">
    <property type="entry name" value="Myb/SANT-like_dom"/>
</dbReference>
<sequence length="335" mass="36388">MGKKHTWTPAQVTALLMDYRHHVVQGKAAGAGLKKKEWGAMVETFNKRFKTSVTVQTLKNKVAVEKQKLSLCLKLEKKSGWTFNAEICAPTADASVISDYLKFLEEEDKKKGSKYGSKAAKARDVITNGVRNYDILLELFEGSMASGDKARSSTQAVTMSKSKSTRLVAQENDDSGSENAFGSDGADGDDGDDGDNGDDGDDGDDGDVNNRVNATGDDDASDDDDLMPPLQKPRSKQIDRALNQLDNIGNSGAVATSLRLPEGVQLTVVVAKKLDELLSRFNSVYDGTECNWLLPKLTYKYAKAFSDPLLAGMFLGTTNDEALVGFLEDVFKSMQ</sequence>
<dbReference type="OrthoDB" id="2156031at2759"/>
<feature type="region of interest" description="Disordered" evidence="1">
    <location>
        <begin position="147"/>
        <end position="232"/>
    </location>
</feature>
<evidence type="ECO:0000259" key="2">
    <source>
        <dbReference type="Pfam" id="PF12776"/>
    </source>
</evidence>
<gene>
    <name evidence="3" type="ORF">BCR33DRAFT_807297</name>
</gene>
<reference evidence="3 4" key="1">
    <citation type="submission" date="2016-07" db="EMBL/GenBank/DDBJ databases">
        <title>Pervasive Adenine N6-methylation of Active Genes in Fungi.</title>
        <authorList>
            <consortium name="DOE Joint Genome Institute"/>
            <person name="Mondo S.J."/>
            <person name="Dannebaum R.O."/>
            <person name="Kuo R.C."/>
            <person name="Labutti K."/>
            <person name="Haridas S."/>
            <person name="Kuo A."/>
            <person name="Salamov A."/>
            <person name="Ahrendt S.R."/>
            <person name="Lipzen A."/>
            <person name="Sullivan W."/>
            <person name="Andreopoulos W.B."/>
            <person name="Clum A."/>
            <person name="Lindquist E."/>
            <person name="Daum C."/>
            <person name="Ramamoorthy G.K."/>
            <person name="Gryganskyi A."/>
            <person name="Culley D."/>
            <person name="Magnuson J.K."/>
            <person name="James T.Y."/>
            <person name="O'Malley M.A."/>
            <person name="Stajich J.E."/>
            <person name="Spatafora J.W."/>
            <person name="Visel A."/>
            <person name="Grigoriev I.V."/>
        </authorList>
    </citation>
    <scope>NUCLEOTIDE SEQUENCE [LARGE SCALE GENOMIC DNA]</scope>
    <source>
        <strain evidence="3 4">JEL800</strain>
    </source>
</reference>
<feature type="compositionally biased region" description="Acidic residues" evidence="1">
    <location>
        <begin position="216"/>
        <end position="226"/>
    </location>
</feature>
<proteinExistence type="predicted"/>
<dbReference type="Pfam" id="PF12776">
    <property type="entry name" value="Myb_DNA-bind_3"/>
    <property type="match status" value="1"/>
</dbReference>
<accession>A0A1Y2AQE3</accession>
<feature type="domain" description="Myb/SANT-like" evidence="2">
    <location>
        <begin position="7"/>
        <end position="87"/>
    </location>
</feature>
<organism evidence="3 4">
    <name type="scientific">Rhizoclosmatium globosum</name>
    <dbReference type="NCBI Taxonomy" id="329046"/>
    <lineage>
        <taxon>Eukaryota</taxon>
        <taxon>Fungi</taxon>
        <taxon>Fungi incertae sedis</taxon>
        <taxon>Chytridiomycota</taxon>
        <taxon>Chytridiomycota incertae sedis</taxon>
        <taxon>Chytridiomycetes</taxon>
        <taxon>Chytridiales</taxon>
        <taxon>Chytriomycetaceae</taxon>
        <taxon>Rhizoclosmatium</taxon>
    </lineage>
</organism>
<dbReference type="PANTHER" id="PTHR46929">
    <property type="entry name" value="EXPRESSED PROTEIN"/>
    <property type="match status" value="1"/>
</dbReference>
<keyword evidence="4" id="KW-1185">Reference proteome</keyword>
<evidence type="ECO:0000256" key="1">
    <source>
        <dbReference type="SAM" id="MobiDB-lite"/>
    </source>
</evidence>
<comment type="caution">
    <text evidence="3">The sequence shown here is derived from an EMBL/GenBank/DDBJ whole genome shotgun (WGS) entry which is preliminary data.</text>
</comment>
<dbReference type="EMBL" id="MCGO01000138">
    <property type="protein sequence ID" value="ORY24799.1"/>
    <property type="molecule type" value="Genomic_DNA"/>
</dbReference>
<evidence type="ECO:0000313" key="4">
    <source>
        <dbReference type="Proteomes" id="UP000193642"/>
    </source>
</evidence>
<feature type="compositionally biased region" description="Acidic residues" evidence="1">
    <location>
        <begin position="186"/>
        <end position="207"/>
    </location>
</feature>
<dbReference type="PANTHER" id="PTHR46929:SF3">
    <property type="entry name" value="MYB_SANT-LIKE DOMAIN-CONTAINING PROTEIN"/>
    <property type="match status" value="1"/>
</dbReference>
<feature type="compositionally biased region" description="Polar residues" evidence="1">
    <location>
        <begin position="152"/>
        <end position="167"/>
    </location>
</feature>
<dbReference type="Proteomes" id="UP000193642">
    <property type="component" value="Unassembled WGS sequence"/>
</dbReference>
<dbReference type="AlphaFoldDB" id="A0A1Y2AQE3"/>
<protein>
    <recommendedName>
        <fullName evidence="2">Myb/SANT-like domain-containing protein</fullName>
    </recommendedName>
</protein>